<evidence type="ECO:0000313" key="1">
    <source>
        <dbReference type="EMBL" id="KAK2092746.1"/>
    </source>
</evidence>
<keyword evidence="2" id="KW-1185">Reference proteome</keyword>
<gene>
    <name evidence="1" type="ORF">P7K49_029275</name>
</gene>
<protein>
    <submittedName>
        <fullName evidence="1">Uncharacterized protein</fullName>
    </submittedName>
</protein>
<reference evidence="1 2" key="1">
    <citation type="submission" date="2023-05" db="EMBL/GenBank/DDBJ databases">
        <title>B98-5 Cell Line De Novo Hybrid Assembly: An Optical Mapping Approach.</title>
        <authorList>
            <person name="Kananen K."/>
            <person name="Auerbach J.A."/>
            <person name="Kautto E."/>
            <person name="Blachly J.S."/>
        </authorList>
    </citation>
    <scope>NUCLEOTIDE SEQUENCE [LARGE SCALE GENOMIC DNA]</scope>
    <source>
        <strain evidence="1">B95-8</strain>
        <tissue evidence="1">Cell line</tissue>
    </source>
</reference>
<evidence type="ECO:0000313" key="2">
    <source>
        <dbReference type="Proteomes" id="UP001266305"/>
    </source>
</evidence>
<comment type="caution">
    <text evidence="1">The sequence shown here is derived from an EMBL/GenBank/DDBJ whole genome shotgun (WGS) entry which is preliminary data.</text>
</comment>
<accession>A0ABQ9U6R1</accession>
<organism evidence="1 2">
    <name type="scientific">Saguinus oedipus</name>
    <name type="common">Cotton-top tamarin</name>
    <name type="synonym">Oedipomidas oedipus</name>
    <dbReference type="NCBI Taxonomy" id="9490"/>
    <lineage>
        <taxon>Eukaryota</taxon>
        <taxon>Metazoa</taxon>
        <taxon>Chordata</taxon>
        <taxon>Craniata</taxon>
        <taxon>Vertebrata</taxon>
        <taxon>Euteleostomi</taxon>
        <taxon>Mammalia</taxon>
        <taxon>Eutheria</taxon>
        <taxon>Euarchontoglires</taxon>
        <taxon>Primates</taxon>
        <taxon>Haplorrhini</taxon>
        <taxon>Platyrrhini</taxon>
        <taxon>Cebidae</taxon>
        <taxon>Callitrichinae</taxon>
        <taxon>Saguinus</taxon>
    </lineage>
</organism>
<sequence>MYQKKKYLKEMYRELMEMCHKPDVELLQDFGDIMARSESVLLRMPQPVNPAFTAGPITALVHRLNRFRGECRPLAGTNISPMLPHYVEKPLGRVGVFLDFESGSRSGSYKTSDLTSPLDLPRIRVKGQLTTETKKELNILLEFFFKTRYQLDNHYEHNMAKPLRKIRRILE</sequence>
<dbReference type="Proteomes" id="UP001266305">
    <property type="component" value="Unassembled WGS sequence"/>
</dbReference>
<proteinExistence type="predicted"/>
<dbReference type="EMBL" id="JASSZA010000015">
    <property type="protein sequence ID" value="KAK2092746.1"/>
    <property type="molecule type" value="Genomic_DNA"/>
</dbReference>
<name>A0ABQ9U6R1_SAGOE</name>